<comment type="function">
    <text evidence="8">Involved in the biosynthesis of the chorismate, which leads to the biosynthesis of aromatic amino acids. Catalyzes the reversible NADPH linked reduction of 3-dehydroshikimate (DHSA) to yield shikimate (SA).</text>
</comment>
<feature type="binding site" evidence="8">
    <location>
        <position position="87"/>
    </location>
    <ligand>
        <name>shikimate</name>
        <dbReference type="ChEBI" id="CHEBI:36208"/>
    </ligand>
</feature>
<evidence type="ECO:0000259" key="9">
    <source>
        <dbReference type="Pfam" id="PF01488"/>
    </source>
</evidence>
<comment type="pathway">
    <text evidence="1 8">Metabolic intermediate biosynthesis; chorismate biosynthesis; chorismate from D-erythrose 4-phosphate and phosphoenolpyruvate: step 4/7.</text>
</comment>
<feature type="binding site" evidence="8">
    <location>
        <position position="241"/>
    </location>
    <ligand>
        <name>NADP(+)</name>
        <dbReference type="ChEBI" id="CHEBI:58349"/>
    </ligand>
</feature>
<feature type="binding site" evidence="8">
    <location>
        <position position="248"/>
    </location>
    <ligand>
        <name>shikimate</name>
        <dbReference type="ChEBI" id="CHEBI:36208"/>
    </ligand>
</feature>
<evidence type="ECO:0000256" key="1">
    <source>
        <dbReference type="ARBA" id="ARBA00004871"/>
    </source>
</evidence>
<evidence type="ECO:0000313" key="14">
    <source>
        <dbReference type="Proteomes" id="UP000295132"/>
    </source>
</evidence>
<comment type="caution">
    <text evidence="13">The sequence shown here is derived from an EMBL/GenBank/DDBJ whole genome shotgun (WGS) entry which is preliminary data.</text>
</comment>
<accession>A0A4V3ATU2</accession>
<comment type="catalytic activity">
    <reaction evidence="7 8">
        <text>shikimate + NADP(+) = 3-dehydroshikimate + NADPH + H(+)</text>
        <dbReference type="Rhea" id="RHEA:17737"/>
        <dbReference type="ChEBI" id="CHEBI:15378"/>
        <dbReference type="ChEBI" id="CHEBI:16630"/>
        <dbReference type="ChEBI" id="CHEBI:36208"/>
        <dbReference type="ChEBI" id="CHEBI:57783"/>
        <dbReference type="ChEBI" id="CHEBI:58349"/>
        <dbReference type="EC" id="1.1.1.25"/>
    </reaction>
</comment>
<evidence type="ECO:0000256" key="3">
    <source>
        <dbReference type="ARBA" id="ARBA00022605"/>
    </source>
</evidence>
<dbReference type="GO" id="GO:0019632">
    <property type="term" value="P:shikimate metabolic process"/>
    <property type="evidence" value="ECO:0007669"/>
    <property type="project" value="InterPro"/>
</dbReference>
<keyword evidence="3 8" id="KW-0028">Amino-acid biosynthesis</keyword>
<feature type="binding site" evidence="8">
    <location>
        <begin position="15"/>
        <end position="17"/>
    </location>
    <ligand>
        <name>shikimate</name>
        <dbReference type="ChEBI" id="CHEBI:36208"/>
    </ligand>
</feature>
<dbReference type="PANTHER" id="PTHR21089">
    <property type="entry name" value="SHIKIMATE DEHYDROGENASE"/>
    <property type="match status" value="1"/>
</dbReference>
<dbReference type="HAMAP" id="MF_00222">
    <property type="entry name" value="Shikimate_DH_AroE"/>
    <property type="match status" value="1"/>
</dbReference>
<dbReference type="GO" id="GO:0009423">
    <property type="term" value="P:chorismate biosynthetic process"/>
    <property type="evidence" value="ECO:0007669"/>
    <property type="project" value="UniProtKB-UniRule"/>
</dbReference>
<dbReference type="Gene3D" id="3.40.50.10860">
    <property type="entry name" value="Leucine Dehydrogenase, chain A, domain 1"/>
    <property type="match status" value="1"/>
</dbReference>
<evidence type="ECO:0000259" key="10">
    <source>
        <dbReference type="Pfam" id="PF08501"/>
    </source>
</evidence>
<comment type="subunit">
    <text evidence="8">Homodimer.</text>
</comment>
<dbReference type="Gene3D" id="3.40.50.720">
    <property type="entry name" value="NAD(P)-binding Rossmann-like Domain"/>
    <property type="match status" value="1"/>
</dbReference>
<organism evidence="13 14">
    <name type="scientific">Bacillus salipaludis</name>
    <dbReference type="NCBI Taxonomy" id="2547811"/>
    <lineage>
        <taxon>Bacteria</taxon>
        <taxon>Bacillati</taxon>
        <taxon>Bacillota</taxon>
        <taxon>Bacilli</taxon>
        <taxon>Bacillales</taxon>
        <taxon>Bacillaceae</taxon>
        <taxon>Bacillus</taxon>
    </lineage>
</organism>
<feature type="binding site" evidence="8">
    <location>
        <position position="220"/>
    </location>
    <ligand>
        <name>shikimate</name>
        <dbReference type="ChEBI" id="CHEBI:36208"/>
    </ligand>
</feature>
<dbReference type="Pfam" id="PF18317">
    <property type="entry name" value="SDH_C"/>
    <property type="match status" value="1"/>
</dbReference>
<dbReference type="EC" id="1.1.1.25" evidence="2 8"/>
<evidence type="ECO:0000256" key="2">
    <source>
        <dbReference type="ARBA" id="ARBA00012962"/>
    </source>
</evidence>
<feature type="domain" description="Quinate/shikimate 5-dehydrogenase/glutamyl-tRNA reductase" evidence="9">
    <location>
        <begin position="116"/>
        <end position="218"/>
    </location>
</feature>
<dbReference type="Proteomes" id="UP001178888">
    <property type="component" value="Unassembled WGS sequence"/>
</dbReference>
<dbReference type="NCBIfam" id="TIGR00507">
    <property type="entry name" value="aroE"/>
    <property type="match status" value="1"/>
</dbReference>
<dbReference type="GO" id="GO:0050661">
    <property type="term" value="F:NADP binding"/>
    <property type="evidence" value="ECO:0007669"/>
    <property type="project" value="InterPro"/>
</dbReference>
<evidence type="ECO:0000313" key="12">
    <source>
        <dbReference type="EMBL" id="MDQ6599733.1"/>
    </source>
</evidence>
<name>A0A4V3ATU2_9BACI</name>
<dbReference type="RefSeq" id="WP_133334490.1">
    <property type="nucleotide sequence ID" value="NZ_JAVGVR010000001.1"/>
</dbReference>
<dbReference type="EMBL" id="JAVGVR010000001">
    <property type="protein sequence ID" value="MDQ6599733.1"/>
    <property type="molecule type" value="Genomic_DNA"/>
</dbReference>
<feature type="active site" description="Proton acceptor" evidence="8">
    <location>
        <position position="66"/>
    </location>
</feature>
<evidence type="ECO:0000256" key="4">
    <source>
        <dbReference type="ARBA" id="ARBA00022857"/>
    </source>
</evidence>
<evidence type="ECO:0000256" key="5">
    <source>
        <dbReference type="ARBA" id="ARBA00023002"/>
    </source>
</evidence>
<gene>
    <name evidence="8 13" type="primary">aroE</name>
    <name evidence="13" type="ORF">E2K98_12175</name>
    <name evidence="12" type="ORF">RCG21_25890</name>
</gene>
<evidence type="ECO:0000256" key="6">
    <source>
        <dbReference type="ARBA" id="ARBA00023141"/>
    </source>
</evidence>
<feature type="binding site" evidence="8">
    <location>
        <position position="102"/>
    </location>
    <ligand>
        <name>shikimate</name>
        <dbReference type="ChEBI" id="CHEBI:36208"/>
    </ligand>
</feature>
<dbReference type="GO" id="GO:0005829">
    <property type="term" value="C:cytosol"/>
    <property type="evidence" value="ECO:0007669"/>
    <property type="project" value="TreeGrafter"/>
</dbReference>
<feature type="binding site" evidence="8">
    <location>
        <begin position="126"/>
        <end position="130"/>
    </location>
    <ligand>
        <name>NADP(+)</name>
        <dbReference type="ChEBI" id="CHEBI:58349"/>
    </ligand>
</feature>
<dbReference type="InterPro" id="IPR006151">
    <property type="entry name" value="Shikm_DH/Glu-tRNA_Rdtase"/>
</dbReference>
<dbReference type="InterPro" id="IPR022893">
    <property type="entry name" value="Shikimate_DH_fam"/>
</dbReference>
<dbReference type="PANTHER" id="PTHR21089:SF1">
    <property type="entry name" value="BIFUNCTIONAL 3-DEHYDROQUINATE DEHYDRATASE_SHIKIMATE DEHYDROGENASE, CHLOROPLASTIC"/>
    <property type="match status" value="1"/>
</dbReference>
<feature type="domain" description="SDH C-terminal" evidence="11">
    <location>
        <begin position="241"/>
        <end position="268"/>
    </location>
</feature>
<reference evidence="13 14" key="1">
    <citation type="submission" date="2019-03" db="EMBL/GenBank/DDBJ databases">
        <title>Bacillus niacini sp. nov. a Nicotinate-Metabolizing Mesophile Isolated from Soil.</title>
        <authorList>
            <person name="Zhang G."/>
        </authorList>
    </citation>
    <scope>NUCLEOTIDE SEQUENCE [LARGE SCALE GENOMIC DNA]</scope>
    <source>
        <strain evidence="13 14">WN066</strain>
    </source>
</reference>
<keyword evidence="5 8" id="KW-0560">Oxidoreductase</keyword>
<dbReference type="SUPFAM" id="SSF53223">
    <property type="entry name" value="Aminoacid dehydrogenase-like, N-terminal domain"/>
    <property type="match status" value="1"/>
</dbReference>
<evidence type="ECO:0000256" key="8">
    <source>
        <dbReference type="HAMAP-Rule" id="MF_00222"/>
    </source>
</evidence>
<dbReference type="InterPro" id="IPR041121">
    <property type="entry name" value="SDH_C"/>
</dbReference>
<evidence type="ECO:0000313" key="15">
    <source>
        <dbReference type="Proteomes" id="UP001178888"/>
    </source>
</evidence>
<dbReference type="InterPro" id="IPR046346">
    <property type="entry name" value="Aminoacid_DH-like_N_sf"/>
</dbReference>
<proteinExistence type="inferred from homology"/>
<dbReference type="GO" id="GO:0009073">
    <property type="term" value="P:aromatic amino acid family biosynthetic process"/>
    <property type="evidence" value="ECO:0007669"/>
    <property type="project" value="UniProtKB-KW"/>
</dbReference>
<evidence type="ECO:0000259" key="11">
    <source>
        <dbReference type="Pfam" id="PF18317"/>
    </source>
</evidence>
<feature type="binding site" evidence="8">
    <location>
        <position position="218"/>
    </location>
    <ligand>
        <name>NADP(+)</name>
        <dbReference type="ChEBI" id="CHEBI:58349"/>
    </ligand>
</feature>
<feature type="binding site" evidence="8">
    <location>
        <position position="62"/>
    </location>
    <ligand>
        <name>shikimate</name>
        <dbReference type="ChEBI" id="CHEBI:36208"/>
    </ligand>
</feature>
<dbReference type="NCBIfam" id="NF001319">
    <property type="entry name" value="PRK00258.3-3"/>
    <property type="match status" value="1"/>
</dbReference>
<comment type="similarity">
    <text evidence="8">Belongs to the shikimate dehydrogenase family.</text>
</comment>
<evidence type="ECO:0000256" key="7">
    <source>
        <dbReference type="ARBA" id="ARBA00049442"/>
    </source>
</evidence>
<reference evidence="12" key="2">
    <citation type="submission" date="2023-08" db="EMBL/GenBank/DDBJ databases">
        <title>Nitrogen cycling bacteria in agricultural field soils.</title>
        <authorList>
            <person name="Jang J."/>
        </authorList>
    </citation>
    <scope>NUCLEOTIDE SEQUENCE</scope>
    <source>
        <strain evidence="12">PS3-36</strain>
    </source>
</reference>
<dbReference type="Pfam" id="PF01488">
    <property type="entry name" value="Shikimate_DH"/>
    <property type="match status" value="1"/>
</dbReference>
<dbReference type="GO" id="GO:0008652">
    <property type="term" value="P:amino acid biosynthetic process"/>
    <property type="evidence" value="ECO:0007669"/>
    <property type="project" value="UniProtKB-KW"/>
</dbReference>
<feature type="binding site" evidence="8">
    <location>
        <begin position="150"/>
        <end position="155"/>
    </location>
    <ligand>
        <name>NADP(+)</name>
        <dbReference type="ChEBI" id="CHEBI:58349"/>
    </ligand>
</feature>
<dbReference type="Pfam" id="PF08501">
    <property type="entry name" value="Shikimate_dh_N"/>
    <property type="match status" value="1"/>
</dbReference>
<dbReference type="SUPFAM" id="SSF51735">
    <property type="entry name" value="NAD(P)-binding Rossmann-fold domains"/>
    <property type="match status" value="1"/>
</dbReference>
<feature type="domain" description="Shikimate dehydrogenase substrate binding N-terminal" evidence="10">
    <location>
        <begin position="7"/>
        <end position="89"/>
    </location>
</feature>
<dbReference type="EMBL" id="SMYO01000005">
    <property type="protein sequence ID" value="TDK61643.1"/>
    <property type="molecule type" value="Genomic_DNA"/>
</dbReference>
<dbReference type="CDD" id="cd01065">
    <property type="entry name" value="NAD_bind_Shikimate_DH"/>
    <property type="match status" value="1"/>
</dbReference>
<dbReference type="InterPro" id="IPR013708">
    <property type="entry name" value="Shikimate_DH-bd_N"/>
</dbReference>
<protein>
    <recommendedName>
        <fullName evidence="2 8">Shikimate dehydrogenase (NADP(+))</fullName>
        <shortName evidence="8">SDH</shortName>
        <ecNumber evidence="2 8">1.1.1.25</ecNumber>
    </recommendedName>
</protein>
<evidence type="ECO:0000313" key="13">
    <source>
        <dbReference type="EMBL" id="TDK61643.1"/>
    </source>
</evidence>
<keyword evidence="4 8" id="KW-0521">NADP</keyword>
<dbReference type="UniPathway" id="UPA00053">
    <property type="reaction ID" value="UER00087"/>
</dbReference>
<feature type="binding site" evidence="8">
    <location>
        <position position="78"/>
    </location>
    <ligand>
        <name>NADP(+)</name>
        <dbReference type="ChEBI" id="CHEBI:58349"/>
    </ligand>
</feature>
<sequence>MKKLFAVLGDPIGHSMSPVMHNDLFSFYNIDAHYLPFQVKPENLGDAVKGLKAIGAGGFNVTIPHKSAIIPFLDEVDELALQIGAVNTVVNKNGKFIGYNTDGLGFLKGLADDGLSITESKVLIIGAGGAARGIYFTIAKSGPKAVDIANRTVEKAAKLVEECPFQIPSKAISLSEAAETMGEYDLIIQTTMSGMSPNLDEQPVSMENIQDQALVCDIIYNPLETKLLREAKQKGARIQIGIEMFVYQGALAFEKWTGIFPDAKRMRENVLQQLGGTSNVNR</sequence>
<dbReference type="InterPro" id="IPR011342">
    <property type="entry name" value="Shikimate_DH"/>
</dbReference>
<keyword evidence="15" id="KW-1185">Reference proteome</keyword>
<keyword evidence="6 8" id="KW-0057">Aromatic amino acid biosynthesis</keyword>
<dbReference type="AlphaFoldDB" id="A0A4V3ATU2"/>
<dbReference type="GO" id="GO:0004764">
    <property type="term" value="F:shikimate 3-dehydrogenase (NADP+) activity"/>
    <property type="evidence" value="ECO:0007669"/>
    <property type="project" value="UniProtKB-UniRule"/>
</dbReference>
<dbReference type="Proteomes" id="UP000295132">
    <property type="component" value="Unassembled WGS sequence"/>
</dbReference>
<dbReference type="InterPro" id="IPR036291">
    <property type="entry name" value="NAD(P)-bd_dom_sf"/>
</dbReference>